<dbReference type="Proteomes" id="UP001054854">
    <property type="component" value="Unassembled WGS sequence"/>
</dbReference>
<name>A0ABQ3TTI9_STRHY</name>
<evidence type="ECO:0000313" key="3">
    <source>
        <dbReference type="Proteomes" id="UP001054854"/>
    </source>
</evidence>
<evidence type="ECO:0000256" key="1">
    <source>
        <dbReference type="SAM" id="MobiDB-lite"/>
    </source>
</evidence>
<accession>A0ABQ3TTI9</accession>
<feature type="compositionally biased region" description="Gly residues" evidence="1">
    <location>
        <begin position="1"/>
        <end position="12"/>
    </location>
</feature>
<keyword evidence="3" id="KW-1185">Reference proteome</keyword>
<comment type="caution">
    <text evidence="2">The sequence shown here is derived from an EMBL/GenBank/DDBJ whole genome shotgun (WGS) entry which is preliminary data.</text>
</comment>
<gene>
    <name evidence="2" type="ORF">TPA0910_10870</name>
</gene>
<evidence type="ECO:0000313" key="2">
    <source>
        <dbReference type="EMBL" id="GHJ26654.1"/>
    </source>
</evidence>
<protein>
    <submittedName>
        <fullName evidence="2">Uncharacterized protein</fullName>
    </submittedName>
</protein>
<dbReference type="EMBL" id="BNEK01000002">
    <property type="protein sequence ID" value="GHJ26654.1"/>
    <property type="molecule type" value="Genomic_DNA"/>
</dbReference>
<organism evidence="2 3">
    <name type="scientific">Streptomyces hygroscopicus</name>
    <dbReference type="NCBI Taxonomy" id="1912"/>
    <lineage>
        <taxon>Bacteria</taxon>
        <taxon>Bacillati</taxon>
        <taxon>Actinomycetota</taxon>
        <taxon>Actinomycetes</taxon>
        <taxon>Kitasatosporales</taxon>
        <taxon>Streptomycetaceae</taxon>
        <taxon>Streptomyces</taxon>
        <taxon>Streptomyces violaceusniger group</taxon>
    </lineage>
</organism>
<proteinExistence type="predicted"/>
<reference evidence="2" key="1">
    <citation type="submission" date="2024-05" db="EMBL/GenBank/DDBJ databases">
        <title>Whole genome shotgun sequence of Streptomyces hygroscopicus NBRC 113678.</title>
        <authorList>
            <person name="Komaki H."/>
            <person name="Tamura T."/>
        </authorList>
    </citation>
    <scope>NUCLEOTIDE SEQUENCE</scope>
    <source>
        <strain evidence="2">N11-34</strain>
    </source>
</reference>
<feature type="region of interest" description="Disordered" evidence="1">
    <location>
        <begin position="1"/>
        <end position="119"/>
    </location>
</feature>
<sequence>MFPSGHGPGRLGPGQARPRVTDGGTVPPAVSRAPEWRAGHLPGAVHRSLPPPPAEAALPDTPRSPDVMPGHRRGHVPRQAATLSESGGVGAADTSGGTRARPGAGLPVAADSGQGGRTA</sequence>